<comment type="subcellular location">
    <subcellularLocation>
        <location evidence="6">Cell membrane</location>
        <topology evidence="6">Multi-pass membrane protein</topology>
    </subcellularLocation>
    <subcellularLocation>
        <location evidence="1">Membrane</location>
        <topology evidence="1">Multi-pass membrane protein</topology>
    </subcellularLocation>
</comment>
<dbReference type="SUPFAM" id="SSF161098">
    <property type="entry name" value="MetI-like"/>
    <property type="match status" value="1"/>
</dbReference>
<protein>
    <submittedName>
        <fullName evidence="8">Osmoprotectant transport system permease protein</fullName>
    </submittedName>
</protein>
<feature type="transmembrane region" description="Helical" evidence="6">
    <location>
        <begin position="153"/>
        <end position="177"/>
    </location>
</feature>
<dbReference type="GO" id="GO:0031460">
    <property type="term" value="P:glycine betaine transport"/>
    <property type="evidence" value="ECO:0007669"/>
    <property type="project" value="TreeGrafter"/>
</dbReference>
<dbReference type="RefSeq" id="WP_167148070.1">
    <property type="nucleotide sequence ID" value="NZ_JAAMOX010000001.1"/>
</dbReference>
<gene>
    <name evidence="8" type="ORF">FHX76_000763</name>
</gene>
<accession>A0A7X5QZY2</accession>
<feature type="transmembrane region" description="Helical" evidence="6">
    <location>
        <begin position="189"/>
        <end position="213"/>
    </location>
</feature>
<dbReference type="EMBL" id="JAAMOX010000001">
    <property type="protein sequence ID" value="NIH52895.1"/>
    <property type="molecule type" value="Genomic_DNA"/>
</dbReference>
<evidence type="ECO:0000256" key="1">
    <source>
        <dbReference type="ARBA" id="ARBA00004141"/>
    </source>
</evidence>
<evidence type="ECO:0000256" key="4">
    <source>
        <dbReference type="ARBA" id="ARBA00022989"/>
    </source>
</evidence>
<evidence type="ECO:0000259" key="7">
    <source>
        <dbReference type="PROSITE" id="PS50928"/>
    </source>
</evidence>
<comment type="caution">
    <text evidence="8">The sequence shown here is derived from an EMBL/GenBank/DDBJ whole genome shotgun (WGS) entry which is preliminary data.</text>
</comment>
<keyword evidence="4 6" id="KW-1133">Transmembrane helix</keyword>
<dbReference type="AlphaFoldDB" id="A0A7X5QZY2"/>
<name>A0A7X5QZY2_9MICO</name>
<keyword evidence="2 6" id="KW-0813">Transport</keyword>
<proteinExistence type="inferred from homology"/>
<dbReference type="InterPro" id="IPR051204">
    <property type="entry name" value="ABC_transp_perm/SBD"/>
</dbReference>
<dbReference type="Proteomes" id="UP000541033">
    <property type="component" value="Unassembled WGS sequence"/>
</dbReference>
<evidence type="ECO:0000313" key="8">
    <source>
        <dbReference type="EMBL" id="NIH52895.1"/>
    </source>
</evidence>
<dbReference type="Pfam" id="PF00528">
    <property type="entry name" value="BPD_transp_1"/>
    <property type="match status" value="1"/>
</dbReference>
<keyword evidence="9" id="KW-1185">Reference proteome</keyword>
<dbReference type="PANTHER" id="PTHR30177:SF33">
    <property type="entry name" value="POSSIBLE OSMOPROTECTANT (GLYCINE BETAINE_CARNITINE_CHOLINE_L-PROLINE) TRANSPORT INTEGRAL MEMBRANE PROTEIN ABC TRANSPORTER PROZ"/>
    <property type="match status" value="1"/>
</dbReference>
<evidence type="ECO:0000256" key="2">
    <source>
        <dbReference type="ARBA" id="ARBA00022448"/>
    </source>
</evidence>
<keyword evidence="3 6" id="KW-0812">Transmembrane</keyword>
<dbReference type="GO" id="GO:0055085">
    <property type="term" value="P:transmembrane transport"/>
    <property type="evidence" value="ECO:0007669"/>
    <property type="project" value="InterPro"/>
</dbReference>
<dbReference type="PROSITE" id="PS50928">
    <property type="entry name" value="ABC_TM1"/>
    <property type="match status" value="1"/>
</dbReference>
<evidence type="ECO:0000256" key="5">
    <source>
        <dbReference type="ARBA" id="ARBA00023136"/>
    </source>
</evidence>
<comment type="similarity">
    <text evidence="6">Belongs to the binding-protein-dependent transport system permease family.</text>
</comment>
<feature type="transmembrane region" description="Helical" evidence="6">
    <location>
        <begin position="89"/>
        <end position="112"/>
    </location>
</feature>
<dbReference type="InterPro" id="IPR000515">
    <property type="entry name" value="MetI-like"/>
</dbReference>
<reference evidence="8 9" key="1">
    <citation type="submission" date="2020-02" db="EMBL/GenBank/DDBJ databases">
        <title>Sequencing the genomes of 1000 actinobacteria strains.</title>
        <authorList>
            <person name="Klenk H.-P."/>
        </authorList>
    </citation>
    <scope>NUCLEOTIDE SEQUENCE [LARGE SCALE GENOMIC DNA]</scope>
    <source>
        <strain evidence="8 9">DSM 27960</strain>
    </source>
</reference>
<dbReference type="GO" id="GO:0005886">
    <property type="term" value="C:plasma membrane"/>
    <property type="evidence" value="ECO:0007669"/>
    <property type="project" value="UniProtKB-SubCell"/>
</dbReference>
<evidence type="ECO:0000256" key="6">
    <source>
        <dbReference type="RuleBase" id="RU363032"/>
    </source>
</evidence>
<dbReference type="CDD" id="cd06261">
    <property type="entry name" value="TM_PBP2"/>
    <property type="match status" value="1"/>
</dbReference>
<feature type="domain" description="ABC transmembrane type-1" evidence="7">
    <location>
        <begin position="27"/>
        <end position="206"/>
    </location>
</feature>
<feature type="transmembrane region" description="Helical" evidence="6">
    <location>
        <begin position="60"/>
        <end position="83"/>
    </location>
</feature>
<dbReference type="Gene3D" id="1.10.3720.10">
    <property type="entry name" value="MetI-like"/>
    <property type="match status" value="1"/>
</dbReference>
<dbReference type="InterPro" id="IPR035906">
    <property type="entry name" value="MetI-like_sf"/>
</dbReference>
<organism evidence="8 9">
    <name type="scientific">Lysinibacter cavernae</name>
    <dbReference type="NCBI Taxonomy" id="1640652"/>
    <lineage>
        <taxon>Bacteria</taxon>
        <taxon>Bacillati</taxon>
        <taxon>Actinomycetota</taxon>
        <taxon>Actinomycetes</taxon>
        <taxon>Micrococcales</taxon>
        <taxon>Microbacteriaceae</taxon>
        <taxon>Lysinibacter</taxon>
    </lineage>
</organism>
<dbReference type="PANTHER" id="PTHR30177">
    <property type="entry name" value="GLYCINE BETAINE/L-PROLINE TRANSPORT SYSTEM PERMEASE PROTEIN PROW"/>
    <property type="match status" value="1"/>
</dbReference>
<evidence type="ECO:0000256" key="3">
    <source>
        <dbReference type="ARBA" id="ARBA00022692"/>
    </source>
</evidence>
<sequence length="232" mass="24167">MNFFFDAIAWILDPAHIGGPSGIVARLGEHVFYTVLAVACAAVIAIPLGLYIGHTGRGRVVAVAITGALRALPTLGLVTLFALLMGVGLVAPITALTILAIPPLLAGAYAGVESIDRRTIDAARSVGMTEWQIVRKVEIPLAGPLMFGGFRSAFLQVVATATVAAYTPLGGLGRFIFDGLPVRDYAQMNAGALLVIALALVADAVFAIAFKLFQPKGVALSRERTGATKATR</sequence>
<evidence type="ECO:0000313" key="9">
    <source>
        <dbReference type="Proteomes" id="UP000541033"/>
    </source>
</evidence>
<keyword evidence="5 6" id="KW-0472">Membrane</keyword>
<feature type="transmembrane region" description="Helical" evidence="6">
    <location>
        <begin position="31"/>
        <end position="53"/>
    </location>
</feature>